<organism evidence="3 4">
    <name type="scientific">Bombus bifarius</name>
    <dbReference type="NCBI Taxonomy" id="103933"/>
    <lineage>
        <taxon>Eukaryota</taxon>
        <taxon>Metazoa</taxon>
        <taxon>Ecdysozoa</taxon>
        <taxon>Arthropoda</taxon>
        <taxon>Hexapoda</taxon>
        <taxon>Insecta</taxon>
        <taxon>Pterygota</taxon>
        <taxon>Neoptera</taxon>
        <taxon>Endopterygota</taxon>
        <taxon>Hymenoptera</taxon>
        <taxon>Apocrita</taxon>
        <taxon>Aculeata</taxon>
        <taxon>Apoidea</taxon>
        <taxon>Anthophila</taxon>
        <taxon>Apidae</taxon>
        <taxon>Bombus</taxon>
        <taxon>Pyrobombus</taxon>
    </lineage>
</organism>
<feature type="coiled-coil region" evidence="1">
    <location>
        <begin position="173"/>
        <end position="366"/>
    </location>
</feature>
<dbReference type="RefSeq" id="XP_033311854.1">
    <property type="nucleotide sequence ID" value="XM_033455963.1"/>
</dbReference>
<dbReference type="InterPro" id="IPR049885">
    <property type="entry name" value="MTCL1-3"/>
</dbReference>
<feature type="region of interest" description="Disordered" evidence="2">
    <location>
        <begin position="1191"/>
        <end position="1388"/>
    </location>
</feature>
<keyword evidence="3" id="KW-1185">Reference proteome</keyword>
<dbReference type="Proteomes" id="UP000515164">
    <property type="component" value="Unplaced"/>
</dbReference>
<feature type="compositionally biased region" description="Low complexity" evidence="2">
    <location>
        <begin position="1256"/>
        <end position="1266"/>
    </location>
</feature>
<evidence type="ECO:0000313" key="3">
    <source>
        <dbReference type="Proteomes" id="UP000515164"/>
    </source>
</evidence>
<protein>
    <submittedName>
        <fullName evidence="4">Myosin-10 isoform X5</fullName>
    </submittedName>
</protein>
<feature type="compositionally biased region" description="Basic residues" evidence="2">
    <location>
        <begin position="1301"/>
        <end position="1311"/>
    </location>
</feature>
<feature type="compositionally biased region" description="Basic and acidic residues" evidence="2">
    <location>
        <begin position="557"/>
        <end position="574"/>
    </location>
</feature>
<feature type="region of interest" description="Disordered" evidence="2">
    <location>
        <begin position="37"/>
        <end position="79"/>
    </location>
</feature>
<feature type="region of interest" description="Disordered" evidence="2">
    <location>
        <begin position="145"/>
        <end position="167"/>
    </location>
</feature>
<proteinExistence type="predicted"/>
<feature type="compositionally biased region" description="Basic and acidic residues" evidence="2">
    <location>
        <begin position="153"/>
        <end position="167"/>
    </location>
</feature>
<feature type="region of interest" description="Disordered" evidence="2">
    <location>
        <begin position="890"/>
        <end position="914"/>
    </location>
</feature>
<dbReference type="Gene3D" id="1.10.287.1490">
    <property type="match status" value="1"/>
</dbReference>
<feature type="compositionally biased region" description="Basic and acidic residues" evidence="2">
    <location>
        <begin position="1340"/>
        <end position="1358"/>
    </location>
</feature>
<gene>
    <name evidence="4" type="primary">LOC117211751</name>
</gene>
<accession>A0A6P8MSV2</accession>
<feature type="region of interest" description="Disordered" evidence="2">
    <location>
        <begin position="1129"/>
        <end position="1168"/>
    </location>
</feature>
<name>A0A6P8MSV2_9HYME</name>
<dbReference type="PANTHER" id="PTHR15742:SF5">
    <property type="entry name" value="GIRDIN"/>
    <property type="match status" value="1"/>
</dbReference>
<feature type="region of interest" description="Disordered" evidence="2">
    <location>
        <begin position="557"/>
        <end position="587"/>
    </location>
</feature>
<reference evidence="4" key="1">
    <citation type="submission" date="2025-08" db="UniProtKB">
        <authorList>
            <consortium name="RefSeq"/>
        </authorList>
    </citation>
    <scope>IDENTIFICATION</scope>
    <source>
        <tissue evidence="4">Muscle</tissue>
    </source>
</reference>
<evidence type="ECO:0000256" key="2">
    <source>
        <dbReference type="SAM" id="MobiDB-lite"/>
    </source>
</evidence>
<feature type="compositionally biased region" description="Polar residues" evidence="2">
    <location>
        <begin position="1274"/>
        <end position="1293"/>
    </location>
</feature>
<feature type="compositionally biased region" description="Basic and acidic residues" evidence="2">
    <location>
        <begin position="37"/>
        <end position="46"/>
    </location>
</feature>
<feature type="compositionally biased region" description="Polar residues" evidence="2">
    <location>
        <begin position="1373"/>
        <end position="1388"/>
    </location>
</feature>
<keyword evidence="1" id="KW-0175">Coiled coil</keyword>
<feature type="coiled-coil region" evidence="1">
    <location>
        <begin position="1008"/>
        <end position="1117"/>
    </location>
</feature>
<feature type="compositionally biased region" description="Polar residues" evidence="2">
    <location>
        <begin position="1327"/>
        <end position="1339"/>
    </location>
</feature>
<dbReference type="PANTHER" id="PTHR15742">
    <property type="entry name" value="GIRDIN"/>
    <property type="match status" value="1"/>
</dbReference>
<evidence type="ECO:0000256" key="1">
    <source>
        <dbReference type="SAM" id="Coils"/>
    </source>
</evidence>
<dbReference type="GeneID" id="117211751"/>
<sequence>MHHMYSSKKGDPLCPLGFHPQVRWPTRCKRCFRDYKEHGGKKDSLKDITSSSPSLSYEQSSGRSAENGRRGWSSATNLAKDDFRASSESSYAAAGWTSLMDLSAIDNEERLEDRRPTKLQIKEVIDNSNESASENDVEFIIQVKKSKTGSSKSSEKNGERRMASEEWTEKSEVEQLRLQVRELQARCERAEKEKSEILMRRLATMETISSKAAPNEVQKLQKKNEALTQEKNSLLTKIRDLEKEVNSKTFRGERDREKDELRSKLKAAENLCESLMDDNEDMKKEIRQLEEEIYELQDTFRDEQADEHVRLRKSLEQSNKNCRILSFKLRKVERKVEELETEKATLEKKYEEVKKVEETLQKVKGEFQSRPLKKATEFTTKVQLKKMVEEMEKEIGDMMTVFTNISDGKEVDIQDMKIKDNHGKYDKLSKEHELLKEKLDSVMKELLDEKEKKKFSTKVEEKNMDLQNTKKKLEEAVTLRENERKTWDQEKTALLEEKEKLKSKLLSLSAEKLKVYNETVQLKKDLETAKTSENEGAKLEKTINDLKKELLLEKDKSKKLQDDLSGYTERESKMKQSMTSVEQTKTKLDTELKRLKKELENTKTSNSTKINDLTREVSELKKEKEKLLSQVDQEKESKESEVATLKKKISALEKTGLNTKRMNELRQTYNEKILNLENELKKGQLEYDNLNDKYKELMNLKKQLDLDNESLNSKLREQNIELIGIRRELESMRQSMKIKESEWRSERSALENRIRESELPNKALITDLNNDISNLKKENNTLVTRLEDLRKANDDLSDKLKDYEAVSKIHQALTPDTTALESEIRKLKNALENMEKAKKADLAQCKMRYEHRITAINDEIQAIQNQLSRYKRERDTYKHMLEGAQKTIAELKSARGRQSNASSGKSDEEEEVSGASKLVLETQINSLEDELSEARLEASRLKAELVSEKSASHVKVSELQSRINELEEEKVLTSGRTKIPGLKVRMELAWQKEREEHQRLLQETATLARDLRQTLFEIERERSKERLENKRRQDQLKKVYDEEKEESKKKLLELQCDLLELRDAHAKLRTSNEKMRREKERHEKEREELKDVILKKCKQEQIELRNLNVLMQQVNDLMKLFPELNGIAENGTANTYTPTPPRRLKGPKSRESSPLSDSRSDIRGSNSQFVERTEKLEYTVKKLMDVAKELKESKKSADEVNTTRLKKLGKRSTSVESDPGKGITTSRSKPRLKRKSLSLEQTSVRNEESRIWGTDSNMSSLQSLESSDAEGRAQSLQRDSSVDSRLSTGSTKSEMLEREKKHSKGIIKKITTKLTKSASVDDPNISMDLSLQTSGSETSINEKTEKKNLKKKLTDMFKRGSRSSSVEKKISSTNHSRPASRNSTTSNK</sequence>
<evidence type="ECO:0000313" key="4">
    <source>
        <dbReference type="RefSeq" id="XP_033311854.1"/>
    </source>
</evidence>
<feature type="compositionally biased region" description="Low complexity" evidence="2">
    <location>
        <begin position="50"/>
        <end position="61"/>
    </location>
</feature>